<evidence type="ECO:0000313" key="4">
    <source>
        <dbReference type="Proteomes" id="UP001165685"/>
    </source>
</evidence>
<proteinExistence type="predicted"/>
<feature type="transmembrane region" description="Helical" evidence="2">
    <location>
        <begin position="70"/>
        <end position="93"/>
    </location>
</feature>
<comment type="caution">
    <text evidence="3">The sequence shown here is derived from an EMBL/GenBank/DDBJ whole genome shotgun (WGS) entry which is preliminary data.</text>
</comment>
<dbReference type="EMBL" id="JAQFWP010000007">
    <property type="protein sequence ID" value="MDA2804060.1"/>
    <property type="molecule type" value="Genomic_DNA"/>
</dbReference>
<evidence type="ECO:0000313" key="3">
    <source>
        <dbReference type="EMBL" id="MDA2804060.1"/>
    </source>
</evidence>
<accession>A0ABT4THC6</accession>
<dbReference type="Gene3D" id="2.160.20.80">
    <property type="entry name" value="E3 ubiquitin-protein ligase SopA"/>
    <property type="match status" value="1"/>
</dbReference>
<gene>
    <name evidence="3" type="ORF">O4U47_06015</name>
</gene>
<evidence type="ECO:0000256" key="1">
    <source>
        <dbReference type="SAM" id="MobiDB-lite"/>
    </source>
</evidence>
<feature type="compositionally biased region" description="Basic and acidic residues" evidence="1">
    <location>
        <begin position="219"/>
        <end position="230"/>
    </location>
</feature>
<feature type="transmembrane region" description="Helical" evidence="2">
    <location>
        <begin position="12"/>
        <end position="37"/>
    </location>
</feature>
<dbReference type="Pfam" id="PF13576">
    <property type="entry name" value="Pentapeptide_3"/>
    <property type="match status" value="1"/>
</dbReference>
<dbReference type="InterPro" id="IPR001646">
    <property type="entry name" value="5peptide_repeat"/>
</dbReference>
<evidence type="ECO:0000256" key="2">
    <source>
        <dbReference type="SAM" id="Phobius"/>
    </source>
</evidence>
<organism evidence="3 4">
    <name type="scientific">Nocardiopsis suaedae</name>
    <dbReference type="NCBI Taxonomy" id="3018444"/>
    <lineage>
        <taxon>Bacteria</taxon>
        <taxon>Bacillati</taxon>
        <taxon>Actinomycetota</taxon>
        <taxon>Actinomycetes</taxon>
        <taxon>Streptosporangiales</taxon>
        <taxon>Nocardiopsidaceae</taxon>
        <taxon>Nocardiopsis</taxon>
    </lineage>
</organism>
<keyword evidence="2" id="KW-0472">Membrane</keyword>
<dbReference type="Proteomes" id="UP001165685">
    <property type="component" value="Unassembled WGS sequence"/>
</dbReference>
<feature type="region of interest" description="Disordered" evidence="1">
    <location>
        <begin position="211"/>
        <end position="230"/>
    </location>
</feature>
<sequence>MKFPSPRQKTAIALAAVALPTLTIAAWPIGPILWGALPDGFPAVRLLLGAAAFAALLTAVALFRGAGLWWLITAAWAGAIALVATLGFAAWLVLGSPGLEEVPRLSPKALDAIATRAFAVVAGLGGVALLVIAYRRQRTTERGELRETTRLFAERFTAASEQLGSERPAVRLAGVHALAHLADGAPSDHEVQMVIDVLCAYLRMPYQPAATDLPEDVPPEEREKHREKNRAQRLDFDAMREVRHTIIRIIGNHLREDTRWRGKDYDFTGVAFDGGDLRRAMFPGGSVSFRGAQFCGGLVSFGNTRFSGGPVSFGGARFSGGQVSFSNADFRGGKVSFGHVDFSGGGVSFGSVDFSGGEVSFGGAEFSGSLVYFGDARFSGSLVSFNNVEFSGGEVYFGGSRFTEGTVNFVLARGTAPTELLAAADEGEPGVVDLPASWIHREEPDVHVTSEHDT</sequence>
<keyword evidence="2" id="KW-1133">Transmembrane helix</keyword>
<feature type="transmembrane region" description="Helical" evidence="2">
    <location>
        <begin position="113"/>
        <end position="134"/>
    </location>
</feature>
<protein>
    <submittedName>
        <fullName evidence="3">Pentapeptide repeat-containing protein</fullName>
    </submittedName>
</protein>
<keyword evidence="2" id="KW-0812">Transmembrane</keyword>
<keyword evidence="4" id="KW-1185">Reference proteome</keyword>
<name>A0ABT4THC6_9ACTN</name>
<feature type="transmembrane region" description="Helical" evidence="2">
    <location>
        <begin position="43"/>
        <end position="63"/>
    </location>
</feature>
<reference evidence="3" key="1">
    <citation type="submission" date="2023-01" db="EMBL/GenBank/DDBJ databases">
        <title>Draft genome sequence of Nocardiopsis sp. LSu2-4 isolated from halophytes.</title>
        <authorList>
            <person name="Duangmal K."/>
            <person name="Chantavorakit T."/>
        </authorList>
    </citation>
    <scope>NUCLEOTIDE SEQUENCE</scope>
    <source>
        <strain evidence="3">LSu2-4</strain>
    </source>
</reference>
<dbReference type="RefSeq" id="WP_270676551.1">
    <property type="nucleotide sequence ID" value="NZ_JAQFWP010000007.1"/>
</dbReference>